<dbReference type="STRING" id="1307839.L21SP5_00551"/>
<reference evidence="7 8" key="1">
    <citation type="submission" date="2015-11" db="EMBL/GenBank/DDBJ databases">
        <title>Description and complete genome sequence of a novel strain predominating in hypersaline microbial mats and representing a new family of the Bacteriodetes phylum.</title>
        <authorList>
            <person name="Spring S."/>
            <person name="Bunk B."/>
            <person name="Sproer C."/>
            <person name="Klenk H.-P."/>
        </authorList>
    </citation>
    <scope>NUCLEOTIDE SEQUENCE [LARGE SCALE GENOMIC DNA]</scope>
    <source>
        <strain evidence="7 8">L21-Spi-D4</strain>
    </source>
</reference>
<feature type="transmembrane region" description="Helical" evidence="6">
    <location>
        <begin position="12"/>
        <end position="33"/>
    </location>
</feature>
<evidence type="ECO:0000313" key="7">
    <source>
        <dbReference type="EMBL" id="ALO14227.1"/>
    </source>
</evidence>
<keyword evidence="3 6" id="KW-0812">Transmembrane</keyword>
<feature type="transmembrane region" description="Helical" evidence="6">
    <location>
        <begin position="424"/>
        <end position="445"/>
    </location>
</feature>
<dbReference type="PANTHER" id="PTHR30250">
    <property type="entry name" value="PST FAMILY PREDICTED COLANIC ACID TRANSPORTER"/>
    <property type="match status" value="1"/>
</dbReference>
<feature type="transmembrane region" description="Helical" evidence="6">
    <location>
        <begin position="371"/>
        <end position="391"/>
    </location>
</feature>
<keyword evidence="5 6" id="KW-0472">Membrane</keyword>
<feature type="transmembrane region" description="Helical" evidence="6">
    <location>
        <begin position="121"/>
        <end position="138"/>
    </location>
</feature>
<evidence type="ECO:0000256" key="2">
    <source>
        <dbReference type="ARBA" id="ARBA00022475"/>
    </source>
</evidence>
<feature type="transmembrane region" description="Helical" evidence="6">
    <location>
        <begin position="451"/>
        <end position="473"/>
    </location>
</feature>
<dbReference type="EMBL" id="CP013118">
    <property type="protein sequence ID" value="ALO14227.1"/>
    <property type="molecule type" value="Genomic_DNA"/>
</dbReference>
<dbReference type="GO" id="GO:0005886">
    <property type="term" value="C:plasma membrane"/>
    <property type="evidence" value="ECO:0007669"/>
    <property type="project" value="UniProtKB-SubCell"/>
</dbReference>
<feature type="transmembrane region" description="Helical" evidence="6">
    <location>
        <begin position="221"/>
        <end position="238"/>
    </location>
</feature>
<feature type="transmembrane region" description="Helical" evidence="6">
    <location>
        <begin position="304"/>
        <end position="322"/>
    </location>
</feature>
<dbReference type="PANTHER" id="PTHR30250:SF11">
    <property type="entry name" value="O-ANTIGEN TRANSPORTER-RELATED"/>
    <property type="match status" value="1"/>
</dbReference>
<dbReference type="KEGG" id="blq:L21SP5_00551"/>
<protein>
    <submittedName>
        <fullName evidence="7">Polysaccharide biosynthesis protein</fullName>
    </submittedName>
</protein>
<feature type="transmembrane region" description="Helical" evidence="6">
    <location>
        <begin position="81"/>
        <end position="101"/>
    </location>
</feature>
<evidence type="ECO:0000256" key="4">
    <source>
        <dbReference type="ARBA" id="ARBA00022989"/>
    </source>
</evidence>
<feature type="transmembrane region" description="Helical" evidence="6">
    <location>
        <begin position="250"/>
        <end position="269"/>
    </location>
</feature>
<sequence>MGEIQRQSTKGAIYIGIGVLLGFVINALIFPRILEANQIGLISILISYSSLFAQFASLGTNNVISKMFPWFRDVKNKHNGFLFLMLIVGAIGFVLTCIVFWGIKPFLIAKSISKSPLFVEYIYLLLPFTLFLLLFGILDNYYKMLYNSVRGALLKEVIQRFLILFSVILLYFGMVNFKGFIYLYTISLALPVLLLIFSIKTSKHLFLQPNWKFLNPELNKTMMKVGLFGILTGGTNIISLHIDRIMIDDALGLAPTGIYTTVFFFATLVRLPSRSVIKASTVYIADSWKNNDVKLIDTIYKKTCLTQFIIGLLILIGLWVNIDNIFEILPKEFEAGKYVILFVGIAFLLDMISGVSTIIIGTSPYYKVQTLLKVILIILLIVSNLIFIPIYGITGAAIATVLSKLIMHLIKHIFLWLKYGMQPYNYLFFIILAIGTTSYFAGYLIPKIDNYILDIVIRSSVTLLAFGTLILVFKISDDINKMFYKYISLIKNILSKK</sequence>
<comment type="subcellular location">
    <subcellularLocation>
        <location evidence="1">Cell membrane</location>
        <topology evidence="1">Multi-pass membrane protein</topology>
    </subcellularLocation>
</comment>
<evidence type="ECO:0000256" key="3">
    <source>
        <dbReference type="ARBA" id="ARBA00022692"/>
    </source>
</evidence>
<evidence type="ECO:0000256" key="5">
    <source>
        <dbReference type="ARBA" id="ARBA00023136"/>
    </source>
</evidence>
<dbReference type="AlphaFoldDB" id="A0A0S2HW12"/>
<evidence type="ECO:0000256" key="6">
    <source>
        <dbReference type="SAM" id="Phobius"/>
    </source>
</evidence>
<name>A0A0S2HW12_9BACT</name>
<proteinExistence type="predicted"/>
<feature type="transmembrane region" description="Helical" evidence="6">
    <location>
        <begin position="39"/>
        <end position="60"/>
    </location>
</feature>
<gene>
    <name evidence="7" type="ORF">L21SP5_00551</name>
</gene>
<accession>A0A0S2HW12</accession>
<keyword evidence="8" id="KW-1185">Reference proteome</keyword>
<keyword evidence="4 6" id="KW-1133">Transmembrane helix</keyword>
<evidence type="ECO:0000256" key="1">
    <source>
        <dbReference type="ARBA" id="ARBA00004651"/>
    </source>
</evidence>
<feature type="transmembrane region" description="Helical" evidence="6">
    <location>
        <begin position="181"/>
        <end position="200"/>
    </location>
</feature>
<dbReference type="RefSeq" id="WP_057951796.1">
    <property type="nucleotide sequence ID" value="NZ_CP013118.1"/>
</dbReference>
<organism evidence="7 8">
    <name type="scientific">Salinivirga cyanobacteriivorans</name>
    <dbReference type="NCBI Taxonomy" id="1307839"/>
    <lineage>
        <taxon>Bacteria</taxon>
        <taxon>Pseudomonadati</taxon>
        <taxon>Bacteroidota</taxon>
        <taxon>Bacteroidia</taxon>
        <taxon>Bacteroidales</taxon>
        <taxon>Salinivirgaceae</taxon>
        <taxon>Salinivirga</taxon>
    </lineage>
</organism>
<dbReference type="InterPro" id="IPR050833">
    <property type="entry name" value="Poly_Biosynth_Transport"/>
</dbReference>
<dbReference type="Proteomes" id="UP000064893">
    <property type="component" value="Chromosome"/>
</dbReference>
<feature type="transmembrane region" description="Helical" evidence="6">
    <location>
        <begin position="397"/>
        <end position="417"/>
    </location>
</feature>
<feature type="transmembrane region" description="Helical" evidence="6">
    <location>
        <begin position="338"/>
        <end position="359"/>
    </location>
</feature>
<feature type="transmembrane region" description="Helical" evidence="6">
    <location>
        <begin position="158"/>
        <end position="175"/>
    </location>
</feature>
<keyword evidence="2" id="KW-1003">Cell membrane</keyword>
<dbReference type="OrthoDB" id="88014at2"/>
<evidence type="ECO:0000313" key="8">
    <source>
        <dbReference type="Proteomes" id="UP000064893"/>
    </source>
</evidence>